<accession>A0A2P2QLT8</accession>
<evidence type="ECO:0000256" key="1">
    <source>
        <dbReference type="SAM" id="MobiDB-lite"/>
    </source>
</evidence>
<dbReference type="EMBL" id="GGEC01087454">
    <property type="protein sequence ID" value="MBX67938.1"/>
    <property type="molecule type" value="Transcribed_RNA"/>
</dbReference>
<proteinExistence type="predicted"/>
<evidence type="ECO:0000313" key="2">
    <source>
        <dbReference type="EMBL" id="MBX67938.1"/>
    </source>
</evidence>
<sequence length="34" mass="4109">MVIRQSCMISAFKPNQSKHTTHQRKKHTKQRERS</sequence>
<dbReference type="AlphaFoldDB" id="A0A2P2QLT8"/>
<organism evidence="2">
    <name type="scientific">Rhizophora mucronata</name>
    <name type="common">Asiatic mangrove</name>
    <dbReference type="NCBI Taxonomy" id="61149"/>
    <lineage>
        <taxon>Eukaryota</taxon>
        <taxon>Viridiplantae</taxon>
        <taxon>Streptophyta</taxon>
        <taxon>Embryophyta</taxon>
        <taxon>Tracheophyta</taxon>
        <taxon>Spermatophyta</taxon>
        <taxon>Magnoliopsida</taxon>
        <taxon>eudicotyledons</taxon>
        <taxon>Gunneridae</taxon>
        <taxon>Pentapetalae</taxon>
        <taxon>rosids</taxon>
        <taxon>fabids</taxon>
        <taxon>Malpighiales</taxon>
        <taxon>Rhizophoraceae</taxon>
        <taxon>Rhizophora</taxon>
    </lineage>
</organism>
<protein>
    <submittedName>
        <fullName evidence="2">Uncharacterized protein</fullName>
    </submittedName>
</protein>
<feature type="region of interest" description="Disordered" evidence="1">
    <location>
        <begin position="1"/>
        <end position="34"/>
    </location>
</feature>
<name>A0A2P2QLT8_RHIMU</name>
<feature type="compositionally biased region" description="Basic residues" evidence="1">
    <location>
        <begin position="19"/>
        <end position="34"/>
    </location>
</feature>
<reference evidence="2" key="1">
    <citation type="submission" date="2018-02" db="EMBL/GenBank/DDBJ databases">
        <title>Rhizophora mucronata_Transcriptome.</title>
        <authorList>
            <person name="Meera S.P."/>
            <person name="Sreeshan A."/>
            <person name="Augustine A."/>
        </authorList>
    </citation>
    <scope>NUCLEOTIDE SEQUENCE</scope>
    <source>
        <tissue evidence="2">Leaf</tissue>
    </source>
</reference>